<reference evidence="2" key="1">
    <citation type="submission" date="2021-11" db="EMBL/GenBank/DDBJ databases">
        <authorList>
            <person name="Herlambang A."/>
            <person name="Guo Y."/>
            <person name="Takashima Y."/>
            <person name="Nishizawa T."/>
        </authorList>
    </citation>
    <scope>NUCLEOTIDE SEQUENCE</scope>
    <source>
        <strain evidence="2">E1425</strain>
    </source>
</reference>
<dbReference type="PANTHER" id="PTHR12398:SF20">
    <property type="entry name" value="PROTEIN PHOSPHATASE 1 REGULATORY INHIBITOR SUBUNIT 2"/>
    <property type="match status" value="1"/>
</dbReference>
<dbReference type="GO" id="GO:0004864">
    <property type="term" value="F:protein phosphatase inhibitor activity"/>
    <property type="evidence" value="ECO:0007669"/>
    <property type="project" value="InterPro"/>
</dbReference>
<evidence type="ECO:0000256" key="1">
    <source>
        <dbReference type="SAM" id="MobiDB-lite"/>
    </source>
</evidence>
<dbReference type="Pfam" id="PF04979">
    <property type="entry name" value="IPP-2"/>
    <property type="match status" value="1"/>
</dbReference>
<gene>
    <name evidence="2" type="ORF">EMPS_10651</name>
</gene>
<dbReference type="PANTHER" id="PTHR12398">
    <property type="entry name" value="PROTEIN PHOSPHATASE INHIBITOR"/>
    <property type="match status" value="1"/>
</dbReference>
<feature type="region of interest" description="Disordered" evidence="1">
    <location>
        <begin position="1"/>
        <end position="48"/>
    </location>
</feature>
<accession>A0A9P3M1J1</accession>
<dbReference type="Gene3D" id="6.10.250.1050">
    <property type="match status" value="1"/>
</dbReference>
<feature type="region of interest" description="Disordered" evidence="1">
    <location>
        <begin position="186"/>
        <end position="238"/>
    </location>
</feature>
<feature type="region of interest" description="Disordered" evidence="1">
    <location>
        <begin position="96"/>
        <end position="169"/>
    </location>
</feature>
<name>A0A9P3M1J1_9FUNG</name>
<reference evidence="2" key="2">
    <citation type="journal article" date="2022" name="Microbiol. Resour. Announc.">
        <title>Whole-Genome Sequence of Entomortierella parvispora E1425, a Mucoromycotan Fungus Associated with Burkholderiaceae-Related Endosymbiotic Bacteria.</title>
        <authorList>
            <person name="Herlambang A."/>
            <person name="Guo Y."/>
            <person name="Takashima Y."/>
            <person name="Narisawa K."/>
            <person name="Ohta H."/>
            <person name="Nishizawa T."/>
        </authorList>
    </citation>
    <scope>NUCLEOTIDE SEQUENCE</scope>
    <source>
        <strain evidence="2">E1425</strain>
    </source>
</reference>
<feature type="compositionally biased region" description="Basic and acidic residues" evidence="1">
    <location>
        <begin position="157"/>
        <end position="169"/>
    </location>
</feature>
<feature type="compositionally biased region" description="Polar residues" evidence="1">
    <location>
        <begin position="1"/>
        <end position="15"/>
    </location>
</feature>
<dbReference type="OrthoDB" id="551302at2759"/>
<dbReference type="Proteomes" id="UP000827284">
    <property type="component" value="Unassembled WGS sequence"/>
</dbReference>
<proteinExistence type="predicted"/>
<feature type="compositionally biased region" description="Acidic residues" evidence="1">
    <location>
        <begin position="120"/>
        <end position="156"/>
    </location>
</feature>
<dbReference type="GO" id="GO:0009966">
    <property type="term" value="P:regulation of signal transduction"/>
    <property type="evidence" value="ECO:0007669"/>
    <property type="project" value="InterPro"/>
</dbReference>
<dbReference type="InterPro" id="IPR007062">
    <property type="entry name" value="PPI-2"/>
</dbReference>
<sequence>MSYSNQGQTAPTTSIPVAAGKHSPTLGAQPVKGILKRPATQALDERAPRLKWDEENLIITEAQKDSTMKIDEPKTPYVHYDHELDKIIDMEESFSLDGSKKKHAALAHTPPVPSYMQGLQDEDEEEDEEEGRDGQGEDQPDEWEDSDEEEEEEEEETHPKLDHDKFAKMRAEHYKMREALKLGHELAEEELQALDSPKPAGTSGPPVPPLPQFAQQSNVINAAGSSRTDDDGLETMEL</sequence>
<dbReference type="EMBL" id="BQFW01000014">
    <property type="protein sequence ID" value="GJJ78292.1"/>
    <property type="molecule type" value="Genomic_DNA"/>
</dbReference>
<organism evidence="2 3">
    <name type="scientific">Entomortierella parvispora</name>
    <dbReference type="NCBI Taxonomy" id="205924"/>
    <lineage>
        <taxon>Eukaryota</taxon>
        <taxon>Fungi</taxon>
        <taxon>Fungi incertae sedis</taxon>
        <taxon>Mucoromycota</taxon>
        <taxon>Mortierellomycotina</taxon>
        <taxon>Mortierellomycetes</taxon>
        <taxon>Mortierellales</taxon>
        <taxon>Mortierellaceae</taxon>
        <taxon>Entomortierella</taxon>
    </lineage>
</organism>
<dbReference type="AlphaFoldDB" id="A0A9P3M1J1"/>
<evidence type="ECO:0000313" key="2">
    <source>
        <dbReference type="EMBL" id="GJJ78292.1"/>
    </source>
</evidence>
<feature type="compositionally biased region" description="Polar residues" evidence="1">
    <location>
        <begin position="213"/>
        <end position="226"/>
    </location>
</feature>
<evidence type="ECO:0000313" key="3">
    <source>
        <dbReference type="Proteomes" id="UP000827284"/>
    </source>
</evidence>
<protein>
    <submittedName>
        <fullName evidence="2">Protein phosphatase inhibitor 2</fullName>
    </submittedName>
</protein>
<keyword evidence="3" id="KW-1185">Reference proteome</keyword>
<comment type="caution">
    <text evidence="2">The sequence shown here is derived from an EMBL/GenBank/DDBJ whole genome shotgun (WGS) entry which is preliminary data.</text>
</comment>